<protein>
    <submittedName>
        <fullName evidence="3">Uncharacterized protein LOC105055459</fullName>
    </submittedName>
</protein>
<keyword evidence="2" id="KW-1185">Reference proteome</keyword>
<dbReference type="InParanoid" id="A0A6I9S9B5"/>
<evidence type="ECO:0000256" key="1">
    <source>
        <dbReference type="SAM" id="MobiDB-lite"/>
    </source>
</evidence>
<dbReference type="KEGG" id="egu:105055459"/>
<name>A0A6I9S9B5_ELAGV</name>
<sequence>MASSKNKTAVRGSDGDGENGEADLSQDVEWLSSLSESELDFLIGLKELVTRRAKNAGCKDLAEKFDARMLHALGIVLMEHFKAHAESASITTNVLQTSALLRECNLATPNREKNPGSVTISEDIRTSSFVTPRRKRMWEGLCEERASSSKKRKTARKLM</sequence>
<dbReference type="OrthoDB" id="1417760at2759"/>
<dbReference type="RefSeq" id="XP_010935576.1">
    <property type="nucleotide sequence ID" value="XM_010937274.3"/>
</dbReference>
<gene>
    <name evidence="3" type="primary">LOC105055459</name>
</gene>
<dbReference type="Proteomes" id="UP000504607">
    <property type="component" value="Chromosome 12"/>
</dbReference>
<dbReference type="AlphaFoldDB" id="A0A6I9S9B5"/>
<proteinExistence type="predicted"/>
<evidence type="ECO:0000313" key="3">
    <source>
        <dbReference type="RefSeq" id="XP_010935576.1"/>
    </source>
</evidence>
<dbReference type="FunCoup" id="A0A6I9S9B5">
    <property type="interactions" value="20"/>
</dbReference>
<dbReference type="PANTHER" id="PTHR48237:SF1">
    <property type="entry name" value="SPC97_SPC98 FAMILY OF SPINDLE POLE BODY (SBP) COMPONENT"/>
    <property type="match status" value="1"/>
</dbReference>
<dbReference type="GeneID" id="105055459"/>
<feature type="region of interest" description="Disordered" evidence="1">
    <location>
        <begin position="1"/>
        <end position="22"/>
    </location>
</feature>
<accession>A0A6I9S9B5</accession>
<reference evidence="3" key="1">
    <citation type="submission" date="2025-08" db="UniProtKB">
        <authorList>
            <consortium name="RefSeq"/>
        </authorList>
    </citation>
    <scope>IDENTIFICATION</scope>
</reference>
<dbReference type="PANTHER" id="PTHR48237">
    <property type="entry name" value="GAMMA-TUBULIN COMPLEX COMPONENT"/>
    <property type="match status" value="1"/>
</dbReference>
<evidence type="ECO:0000313" key="2">
    <source>
        <dbReference type="Proteomes" id="UP000504607"/>
    </source>
</evidence>
<organism evidence="2 3">
    <name type="scientific">Elaeis guineensis var. tenera</name>
    <name type="common">Oil palm</name>
    <dbReference type="NCBI Taxonomy" id="51953"/>
    <lineage>
        <taxon>Eukaryota</taxon>
        <taxon>Viridiplantae</taxon>
        <taxon>Streptophyta</taxon>
        <taxon>Embryophyta</taxon>
        <taxon>Tracheophyta</taxon>
        <taxon>Spermatophyta</taxon>
        <taxon>Magnoliopsida</taxon>
        <taxon>Liliopsida</taxon>
        <taxon>Arecaceae</taxon>
        <taxon>Arecoideae</taxon>
        <taxon>Cocoseae</taxon>
        <taxon>Elaeidinae</taxon>
        <taxon>Elaeis</taxon>
    </lineage>
</organism>